<dbReference type="SUPFAM" id="SSF52200">
    <property type="entry name" value="Toll/Interleukin receptor TIR domain"/>
    <property type="match status" value="1"/>
</dbReference>
<dbReference type="EMBL" id="JACTNZ010000005">
    <property type="protein sequence ID" value="KAG5549548.1"/>
    <property type="molecule type" value="Genomic_DNA"/>
</dbReference>
<dbReference type="GO" id="GO:0061809">
    <property type="term" value="F:NAD+ nucleosidase activity, cyclic ADP-ribose generating"/>
    <property type="evidence" value="ECO:0007669"/>
    <property type="project" value="UniProtKB-EC"/>
</dbReference>
<evidence type="ECO:0000313" key="8">
    <source>
        <dbReference type="Proteomes" id="UP000823749"/>
    </source>
</evidence>
<feature type="region of interest" description="Disordered" evidence="5">
    <location>
        <begin position="108"/>
        <end position="141"/>
    </location>
</feature>
<gene>
    <name evidence="7" type="ORF">RHGRI_014766</name>
</gene>
<evidence type="ECO:0000256" key="2">
    <source>
        <dbReference type="ARBA" id="ARBA00022801"/>
    </source>
</evidence>
<feature type="domain" description="TIR" evidence="6">
    <location>
        <begin position="182"/>
        <end position="268"/>
    </location>
</feature>
<evidence type="ECO:0000256" key="1">
    <source>
        <dbReference type="ARBA" id="ARBA00011982"/>
    </source>
</evidence>
<comment type="catalytic activity">
    <reaction evidence="4">
        <text>NAD(+) + H2O = ADP-D-ribose + nicotinamide + H(+)</text>
        <dbReference type="Rhea" id="RHEA:16301"/>
        <dbReference type="ChEBI" id="CHEBI:15377"/>
        <dbReference type="ChEBI" id="CHEBI:15378"/>
        <dbReference type="ChEBI" id="CHEBI:17154"/>
        <dbReference type="ChEBI" id="CHEBI:57540"/>
        <dbReference type="ChEBI" id="CHEBI:57967"/>
        <dbReference type="EC" id="3.2.2.6"/>
    </reaction>
    <physiologicalReaction direction="left-to-right" evidence="4">
        <dbReference type="Rhea" id="RHEA:16302"/>
    </physiologicalReaction>
</comment>
<dbReference type="Pfam" id="PF01582">
    <property type="entry name" value="TIR"/>
    <property type="match status" value="1"/>
</dbReference>
<feature type="compositionally biased region" description="Low complexity" evidence="5">
    <location>
        <begin position="118"/>
        <end position="134"/>
    </location>
</feature>
<dbReference type="EC" id="3.2.2.6" evidence="1"/>
<keyword evidence="2" id="KW-0378">Hydrolase</keyword>
<evidence type="ECO:0000259" key="6">
    <source>
        <dbReference type="PROSITE" id="PS50104"/>
    </source>
</evidence>
<proteinExistence type="predicted"/>
<organism evidence="7 8">
    <name type="scientific">Rhododendron griersonianum</name>
    <dbReference type="NCBI Taxonomy" id="479676"/>
    <lineage>
        <taxon>Eukaryota</taxon>
        <taxon>Viridiplantae</taxon>
        <taxon>Streptophyta</taxon>
        <taxon>Embryophyta</taxon>
        <taxon>Tracheophyta</taxon>
        <taxon>Spermatophyta</taxon>
        <taxon>Magnoliopsida</taxon>
        <taxon>eudicotyledons</taxon>
        <taxon>Gunneridae</taxon>
        <taxon>Pentapetalae</taxon>
        <taxon>asterids</taxon>
        <taxon>Ericales</taxon>
        <taxon>Ericaceae</taxon>
        <taxon>Ericoideae</taxon>
        <taxon>Rhodoreae</taxon>
        <taxon>Rhododendron</taxon>
    </lineage>
</organism>
<feature type="region of interest" description="Disordered" evidence="5">
    <location>
        <begin position="156"/>
        <end position="183"/>
    </location>
</feature>
<sequence>MVTSQRLYVFLAGLDSHLDGVRGRILATAPLPNLQAAYAIVCAEANRQDAMLNITPSDGGVVMSVRKSVSHDSKKGVRKCTHCNGDNHFIETCFKLHGYPEWHPKADSVDYEDPVHDSTLSPTSTTEPLTQSSPDDSLEVSPDHILVDSNIHDLVDTTDLNSEPSRNHLPPRSNRGQPPSRYVPDTKAKIKGEDTRKTFTEHLYTALDQAEYRTFRDDDGLEKGEDIKCELEKVIRESRISIIVFSKNYALSTWCLEDLGDDPRMQDS</sequence>
<dbReference type="Proteomes" id="UP000823749">
    <property type="component" value="Chromosome 5"/>
</dbReference>
<reference evidence="7" key="1">
    <citation type="submission" date="2020-08" db="EMBL/GenBank/DDBJ databases">
        <title>Plant Genome Project.</title>
        <authorList>
            <person name="Zhang R.-G."/>
        </authorList>
    </citation>
    <scope>NUCLEOTIDE SEQUENCE</scope>
    <source>
        <strain evidence="7">WSP0</strain>
        <tissue evidence="7">Leaf</tissue>
    </source>
</reference>
<dbReference type="PANTHER" id="PTHR32009:SF39">
    <property type="entry name" value="TIR DOMAIN-CONTAINING PROTEIN"/>
    <property type="match status" value="1"/>
</dbReference>
<dbReference type="InterPro" id="IPR000157">
    <property type="entry name" value="TIR_dom"/>
</dbReference>
<keyword evidence="8" id="KW-1185">Reference proteome</keyword>
<dbReference type="Gene3D" id="3.40.50.10140">
    <property type="entry name" value="Toll/interleukin-1 receptor homology (TIR) domain"/>
    <property type="match status" value="1"/>
</dbReference>
<comment type="caution">
    <text evidence="7">The sequence shown here is derived from an EMBL/GenBank/DDBJ whole genome shotgun (WGS) entry which is preliminary data.</text>
</comment>
<keyword evidence="3" id="KW-0520">NAD</keyword>
<protein>
    <recommendedName>
        <fullName evidence="1">ADP-ribosyl cyclase/cyclic ADP-ribose hydrolase</fullName>
        <ecNumber evidence="1">3.2.2.6</ecNumber>
    </recommendedName>
</protein>
<evidence type="ECO:0000256" key="4">
    <source>
        <dbReference type="ARBA" id="ARBA00047304"/>
    </source>
</evidence>
<accession>A0AAV6KAQ1</accession>
<dbReference type="InterPro" id="IPR035897">
    <property type="entry name" value="Toll_tir_struct_dom_sf"/>
</dbReference>
<evidence type="ECO:0000256" key="3">
    <source>
        <dbReference type="ARBA" id="ARBA00023027"/>
    </source>
</evidence>
<evidence type="ECO:0000313" key="7">
    <source>
        <dbReference type="EMBL" id="KAG5549548.1"/>
    </source>
</evidence>
<dbReference type="PROSITE" id="PS50104">
    <property type="entry name" value="TIR"/>
    <property type="match status" value="1"/>
</dbReference>
<name>A0AAV6KAQ1_9ERIC</name>
<dbReference type="GO" id="GO:0007165">
    <property type="term" value="P:signal transduction"/>
    <property type="evidence" value="ECO:0007669"/>
    <property type="project" value="InterPro"/>
</dbReference>
<evidence type="ECO:0000256" key="5">
    <source>
        <dbReference type="SAM" id="MobiDB-lite"/>
    </source>
</evidence>
<dbReference type="PANTHER" id="PTHR32009">
    <property type="entry name" value="TMV RESISTANCE PROTEIN N-LIKE"/>
    <property type="match status" value="1"/>
</dbReference>
<dbReference type="AlphaFoldDB" id="A0AAV6KAQ1"/>